<feature type="signal peptide" evidence="2">
    <location>
        <begin position="1"/>
        <end position="25"/>
    </location>
</feature>
<feature type="compositionally biased region" description="Basic and acidic residues" evidence="1">
    <location>
        <begin position="177"/>
        <end position="195"/>
    </location>
</feature>
<gene>
    <name evidence="3" type="ORF">PIB30_039640</name>
</gene>
<protein>
    <recommendedName>
        <fullName evidence="5">Glycine-rich protein</fullName>
    </recommendedName>
</protein>
<name>A0ABU6SF40_9FABA</name>
<evidence type="ECO:0008006" key="5">
    <source>
        <dbReference type="Google" id="ProtNLM"/>
    </source>
</evidence>
<evidence type="ECO:0000313" key="3">
    <source>
        <dbReference type="EMBL" id="MED6134719.1"/>
    </source>
</evidence>
<reference evidence="3 4" key="1">
    <citation type="journal article" date="2023" name="Plants (Basel)">
        <title>Bridging the Gap: Combining Genomics and Transcriptomics Approaches to Understand Stylosanthes scabra, an Orphan Legume from the Brazilian Caatinga.</title>
        <authorList>
            <person name="Ferreira-Neto J.R.C."/>
            <person name="da Silva M.D."/>
            <person name="Binneck E."/>
            <person name="de Melo N.F."/>
            <person name="da Silva R.H."/>
            <person name="de Melo A.L.T.M."/>
            <person name="Pandolfi V."/>
            <person name="Bustamante F.O."/>
            <person name="Brasileiro-Vidal A.C."/>
            <person name="Benko-Iseppon A.M."/>
        </authorList>
    </citation>
    <scope>NUCLEOTIDE SEQUENCE [LARGE SCALE GENOMIC DNA]</scope>
    <source>
        <tissue evidence="3">Leaves</tissue>
    </source>
</reference>
<accession>A0ABU6SF40</accession>
<keyword evidence="4" id="KW-1185">Reference proteome</keyword>
<organism evidence="3 4">
    <name type="scientific">Stylosanthes scabra</name>
    <dbReference type="NCBI Taxonomy" id="79078"/>
    <lineage>
        <taxon>Eukaryota</taxon>
        <taxon>Viridiplantae</taxon>
        <taxon>Streptophyta</taxon>
        <taxon>Embryophyta</taxon>
        <taxon>Tracheophyta</taxon>
        <taxon>Spermatophyta</taxon>
        <taxon>Magnoliopsida</taxon>
        <taxon>eudicotyledons</taxon>
        <taxon>Gunneridae</taxon>
        <taxon>Pentapetalae</taxon>
        <taxon>rosids</taxon>
        <taxon>fabids</taxon>
        <taxon>Fabales</taxon>
        <taxon>Fabaceae</taxon>
        <taxon>Papilionoideae</taxon>
        <taxon>50 kb inversion clade</taxon>
        <taxon>dalbergioids sensu lato</taxon>
        <taxon>Dalbergieae</taxon>
        <taxon>Pterocarpus clade</taxon>
        <taxon>Stylosanthes</taxon>
    </lineage>
</organism>
<keyword evidence="2" id="KW-0732">Signal</keyword>
<evidence type="ECO:0000256" key="2">
    <source>
        <dbReference type="SAM" id="SignalP"/>
    </source>
</evidence>
<dbReference type="Proteomes" id="UP001341840">
    <property type="component" value="Unassembled WGS sequence"/>
</dbReference>
<dbReference type="EMBL" id="JASCZI010060625">
    <property type="protein sequence ID" value="MED6134719.1"/>
    <property type="molecule type" value="Genomic_DNA"/>
</dbReference>
<sequence length="195" mass="22346">MMSSFKTYLSFVLLLAFVLSSHVLTHELPQEDINNVEVDPLEELTSDSSIGYKPKGDWGLSIGPEPNDEFDEDYSGGGRYNSGRRYRNYNSRGGSRGYSGHRRGGDDDYDNDDDDFNDRSNYHNRRRFKGYSSEFVQPQSLSLQNTKLKNYNLDGSIKKHRKIMVIPSKFDTWNSIPHKDGNKKGLEGVEKKTMN</sequence>
<evidence type="ECO:0000256" key="1">
    <source>
        <dbReference type="SAM" id="MobiDB-lite"/>
    </source>
</evidence>
<feature type="chain" id="PRO_5046197657" description="Glycine-rich protein" evidence="2">
    <location>
        <begin position="26"/>
        <end position="195"/>
    </location>
</feature>
<evidence type="ECO:0000313" key="4">
    <source>
        <dbReference type="Proteomes" id="UP001341840"/>
    </source>
</evidence>
<feature type="region of interest" description="Disordered" evidence="1">
    <location>
        <begin position="46"/>
        <end position="124"/>
    </location>
</feature>
<feature type="compositionally biased region" description="Acidic residues" evidence="1">
    <location>
        <begin position="107"/>
        <end position="116"/>
    </location>
</feature>
<proteinExistence type="predicted"/>
<comment type="caution">
    <text evidence="3">The sequence shown here is derived from an EMBL/GenBank/DDBJ whole genome shotgun (WGS) entry which is preliminary data.</text>
</comment>
<feature type="region of interest" description="Disordered" evidence="1">
    <location>
        <begin position="176"/>
        <end position="195"/>
    </location>
</feature>